<dbReference type="KEGG" id="pacs:FAZ98_24575"/>
<keyword evidence="2" id="KW-1185">Reference proteome</keyword>
<sequence length="54" mass="5997">MANDAFPIAMRNHFMVVRNAPDWHRIGARVGTRIGTRIGKIPHGKKIVTTGKMA</sequence>
<accession>A0A7Z2GNS7</accession>
<evidence type="ECO:0000313" key="1">
    <source>
        <dbReference type="EMBL" id="QGZ64975.1"/>
    </source>
</evidence>
<reference evidence="1 2" key="1">
    <citation type="submission" date="2019-12" db="EMBL/GenBank/DDBJ databases">
        <title>Paraburkholderia acidiphila 7Q-K02 sp. nov and Paraburkholderia acidisoli DHF22 sp. nov., two strains isolated from forest soil.</title>
        <authorList>
            <person name="Gao Z."/>
            <person name="Qiu L."/>
        </authorList>
    </citation>
    <scope>NUCLEOTIDE SEQUENCE [LARGE SCALE GENOMIC DNA]</scope>
    <source>
        <strain evidence="1 2">DHF22</strain>
    </source>
</reference>
<proteinExistence type="predicted"/>
<dbReference type="RefSeq" id="WP_158954934.1">
    <property type="nucleotide sequence ID" value="NZ_CP046915.1"/>
</dbReference>
<evidence type="ECO:0000313" key="2">
    <source>
        <dbReference type="Proteomes" id="UP000433577"/>
    </source>
</evidence>
<protein>
    <submittedName>
        <fullName evidence="1">Uncharacterized protein</fullName>
    </submittedName>
</protein>
<dbReference type="EMBL" id="CP046915">
    <property type="protein sequence ID" value="QGZ64975.1"/>
    <property type="molecule type" value="Genomic_DNA"/>
</dbReference>
<gene>
    <name evidence="1" type="ORF">FAZ98_24575</name>
</gene>
<dbReference type="AlphaFoldDB" id="A0A7Z2GNS7"/>
<dbReference type="Proteomes" id="UP000433577">
    <property type="component" value="Chromosome 3"/>
</dbReference>
<organism evidence="1 2">
    <name type="scientific">Paraburkholderia acidisoli</name>
    <dbReference type="NCBI Taxonomy" id="2571748"/>
    <lineage>
        <taxon>Bacteria</taxon>
        <taxon>Pseudomonadati</taxon>
        <taxon>Pseudomonadota</taxon>
        <taxon>Betaproteobacteria</taxon>
        <taxon>Burkholderiales</taxon>
        <taxon>Burkholderiaceae</taxon>
        <taxon>Paraburkholderia</taxon>
    </lineage>
</organism>
<name>A0A7Z2GNS7_9BURK</name>